<accession>A0ABQ6FIC9</accession>
<comment type="caution">
    <text evidence="1">The sequence shown here is derived from an EMBL/GenBank/DDBJ whole genome shotgun (WGS) entry which is preliminary data.</text>
</comment>
<organism evidence="1 2">
    <name type="scientific">Dictyobacter halimunensis</name>
    <dbReference type="NCBI Taxonomy" id="3026934"/>
    <lineage>
        <taxon>Bacteria</taxon>
        <taxon>Bacillati</taxon>
        <taxon>Chloroflexota</taxon>
        <taxon>Ktedonobacteria</taxon>
        <taxon>Ktedonobacterales</taxon>
        <taxon>Dictyobacteraceae</taxon>
        <taxon>Dictyobacter</taxon>
    </lineage>
</organism>
<dbReference type="Proteomes" id="UP001344906">
    <property type="component" value="Unassembled WGS sequence"/>
</dbReference>
<sequence length="56" mass="6483">MAVEPLAGRRVIAVRKRGTKEDWALFLHEVIERYYPTAEKVILVMDNLNTYSPSSF</sequence>
<name>A0ABQ6FIC9_9CHLR</name>
<proteinExistence type="predicted"/>
<dbReference type="EMBL" id="BSRI01000001">
    <property type="protein sequence ID" value="GLV53319.1"/>
    <property type="molecule type" value="Genomic_DNA"/>
</dbReference>
<reference evidence="1 2" key="1">
    <citation type="submission" date="2023-02" db="EMBL/GenBank/DDBJ databases">
        <title>Dictyobacter halimunensis sp. nov., a new member of the class Ktedonobacteria from forest soil in a geothermal area.</title>
        <authorList>
            <person name="Rachmania M.K."/>
            <person name="Ningsih F."/>
            <person name="Sakai Y."/>
            <person name="Yabe S."/>
            <person name="Yokota A."/>
            <person name="Sjamsuridzal W."/>
        </authorList>
    </citation>
    <scope>NUCLEOTIDE SEQUENCE [LARGE SCALE GENOMIC DNA]</scope>
    <source>
        <strain evidence="1 2">S3.2.2.5</strain>
    </source>
</reference>
<gene>
    <name evidence="1" type="ORF">KDH_01740</name>
</gene>
<evidence type="ECO:0000313" key="2">
    <source>
        <dbReference type="Proteomes" id="UP001344906"/>
    </source>
</evidence>
<protein>
    <recommendedName>
        <fullName evidence="3">Tc1-like transposase DDE domain-containing protein</fullName>
    </recommendedName>
</protein>
<evidence type="ECO:0000313" key="1">
    <source>
        <dbReference type="EMBL" id="GLV53319.1"/>
    </source>
</evidence>
<keyword evidence="2" id="KW-1185">Reference proteome</keyword>
<evidence type="ECO:0008006" key="3">
    <source>
        <dbReference type="Google" id="ProtNLM"/>
    </source>
</evidence>